<dbReference type="STRING" id="1070870.SAMN05444351_4192"/>
<dbReference type="GO" id="GO:0008360">
    <property type="term" value="P:regulation of cell shape"/>
    <property type="evidence" value="ECO:0007669"/>
    <property type="project" value="UniProtKB-KW"/>
</dbReference>
<keyword evidence="15" id="KW-1185">Reference proteome</keyword>
<feature type="compositionally biased region" description="Low complexity" evidence="11">
    <location>
        <begin position="41"/>
        <end position="51"/>
    </location>
</feature>
<keyword evidence="1" id="KW-1003">Cell membrane</keyword>
<dbReference type="GO" id="GO:0009274">
    <property type="term" value="C:peptidoglycan-based cell wall"/>
    <property type="evidence" value="ECO:0007669"/>
    <property type="project" value="InterPro"/>
</dbReference>
<dbReference type="Gene3D" id="1.10.3810.10">
    <property type="entry name" value="Biosynthetic peptidoglycan transglycosylase-like"/>
    <property type="match status" value="1"/>
</dbReference>
<evidence type="ECO:0000313" key="15">
    <source>
        <dbReference type="Proteomes" id="UP000184471"/>
    </source>
</evidence>
<evidence type="ECO:0000256" key="2">
    <source>
        <dbReference type="ARBA" id="ARBA00022519"/>
    </source>
</evidence>
<dbReference type="GO" id="GO:0016020">
    <property type="term" value="C:membrane"/>
    <property type="evidence" value="ECO:0007669"/>
    <property type="project" value="InterPro"/>
</dbReference>
<feature type="transmembrane region" description="Helical" evidence="12">
    <location>
        <begin position="128"/>
        <end position="149"/>
    </location>
</feature>
<feature type="compositionally biased region" description="Gly residues" evidence="11">
    <location>
        <begin position="52"/>
        <end position="64"/>
    </location>
</feature>
<evidence type="ECO:0000256" key="3">
    <source>
        <dbReference type="ARBA" id="ARBA00022676"/>
    </source>
</evidence>
<reference evidence="14 15" key="1">
    <citation type="submission" date="2016-11" db="EMBL/GenBank/DDBJ databases">
        <authorList>
            <person name="Jaros S."/>
            <person name="Januszkiewicz K."/>
            <person name="Wedrychowicz H."/>
        </authorList>
    </citation>
    <scope>NUCLEOTIDE SEQUENCE [LARGE SCALE GENOMIC DNA]</scope>
    <source>
        <strain evidence="14 15">DSM 45408</strain>
    </source>
</reference>
<dbReference type="InterPro" id="IPR036950">
    <property type="entry name" value="PBP_transglycosylase"/>
</dbReference>
<dbReference type="AlphaFoldDB" id="A0A1M5QW90"/>
<keyword evidence="3" id="KW-0328">Glycosyltransferase</keyword>
<dbReference type="EMBL" id="FQVX01000005">
    <property type="protein sequence ID" value="SHH17813.1"/>
    <property type="molecule type" value="Genomic_DNA"/>
</dbReference>
<keyword evidence="6" id="KW-0133">Cell shape</keyword>
<feature type="domain" description="Glycosyl transferase family 51" evidence="13">
    <location>
        <begin position="166"/>
        <end position="310"/>
    </location>
</feature>
<dbReference type="SUPFAM" id="SSF53955">
    <property type="entry name" value="Lysozyme-like"/>
    <property type="match status" value="1"/>
</dbReference>
<keyword evidence="8 12" id="KW-1133">Transmembrane helix</keyword>
<evidence type="ECO:0000256" key="11">
    <source>
        <dbReference type="SAM" id="MobiDB-lite"/>
    </source>
</evidence>
<keyword evidence="9 12" id="KW-0472">Membrane</keyword>
<evidence type="ECO:0000256" key="6">
    <source>
        <dbReference type="ARBA" id="ARBA00022960"/>
    </source>
</evidence>
<evidence type="ECO:0000256" key="10">
    <source>
        <dbReference type="ARBA" id="ARBA00023316"/>
    </source>
</evidence>
<dbReference type="InterPro" id="IPR023346">
    <property type="entry name" value="Lysozyme-like_dom_sf"/>
</dbReference>
<keyword evidence="4" id="KW-0808">Transferase</keyword>
<evidence type="ECO:0000256" key="12">
    <source>
        <dbReference type="SAM" id="Phobius"/>
    </source>
</evidence>
<sequence>MPFAPRRRSSGEPPPEPRRTDRVRTRRTPRPVAGAAGSGPYGDPWPYEGPGPYEGSGPYDGSGPYGEPWSPPPPSAPGTPPGRGARPPGGGAPPPPPPGPPPRRGWGRRRDEGPQPRRPRRRRVLRRIGFVLGVVFVVQALVMVSLRWVDPPTTAFMAANDLGAIQQSVPVEHVSRNFLAAVIAHEDQQLPYRDGAFTWDELSGRAEARLRGEEDPSGSTIPQQVAKNIFLNQSMSVWRKALEAGLSAEMALVVDDRRMLELYVNYAQLGPQLYGICSASWYYFDTPPSTLTVDQAVQLVGLLPSPGHVQRAPGGGLDYDVEDGLGWLSRSHVINAQNRVPRHIEAQGFGPVEDAGVEGLAQDQPPSDDDCSERPEEVADLIAEQGTA</sequence>
<evidence type="ECO:0000256" key="1">
    <source>
        <dbReference type="ARBA" id="ARBA00022475"/>
    </source>
</evidence>
<dbReference type="GO" id="GO:0071555">
    <property type="term" value="P:cell wall organization"/>
    <property type="evidence" value="ECO:0007669"/>
    <property type="project" value="UniProtKB-KW"/>
</dbReference>
<evidence type="ECO:0000313" key="14">
    <source>
        <dbReference type="EMBL" id="SHH17813.1"/>
    </source>
</evidence>
<organism evidence="14 15">
    <name type="scientific">Geodermatophilus nigrescens</name>
    <dbReference type="NCBI Taxonomy" id="1070870"/>
    <lineage>
        <taxon>Bacteria</taxon>
        <taxon>Bacillati</taxon>
        <taxon>Actinomycetota</taxon>
        <taxon>Actinomycetes</taxon>
        <taxon>Geodermatophilales</taxon>
        <taxon>Geodermatophilaceae</taxon>
        <taxon>Geodermatophilus</taxon>
    </lineage>
</organism>
<dbReference type="PANTHER" id="PTHR30400:SF0">
    <property type="entry name" value="BIOSYNTHETIC PEPTIDOGLYCAN TRANSGLYCOSYLASE"/>
    <property type="match status" value="1"/>
</dbReference>
<dbReference type="Proteomes" id="UP000184471">
    <property type="component" value="Unassembled WGS sequence"/>
</dbReference>
<evidence type="ECO:0000256" key="9">
    <source>
        <dbReference type="ARBA" id="ARBA00023136"/>
    </source>
</evidence>
<evidence type="ECO:0000256" key="5">
    <source>
        <dbReference type="ARBA" id="ARBA00022692"/>
    </source>
</evidence>
<dbReference type="GO" id="GO:0016763">
    <property type="term" value="F:pentosyltransferase activity"/>
    <property type="evidence" value="ECO:0007669"/>
    <property type="project" value="InterPro"/>
</dbReference>
<name>A0A1M5QW90_9ACTN</name>
<keyword evidence="7" id="KW-0573">Peptidoglycan synthesis</keyword>
<evidence type="ECO:0000256" key="8">
    <source>
        <dbReference type="ARBA" id="ARBA00022989"/>
    </source>
</evidence>
<protein>
    <submittedName>
        <fullName evidence="14">Monofunctional biosynthetic peptidoglycan transglycosylase</fullName>
    </submittedName>
</protein>
<feature type="compositionally biased region" description="Pro residues" evidence="11">
    <location>
        <begin position="69"/>
        <end position="80"/>
    </location>
</feature>
<evidence type="ECO:0000256" key="7">
    <source>
        <dbReference type="ARBA" id="ARBA00022984"/>
    </source>
</evidence>
<dbReference type="RefSeq" id="WP_245794819.1">
    <property type="nucleotide sequence ID" value="NZ_FQVX01000005.1"/>
</dbReference>
<dbReference type="GO" id="GO:0009252">
    <property type="term" value="P:peptidoglycan biosynthetic process"/>
    <property type="evidence" value="ECO:0007669"/>
    <property type="project" value="UniProtKB-KW"/>
</dbReference>
<evidence type="ECO:0000256" key="4">
    <source>
        <dbReference type="ARBA" id="ARBA00022679"/>
    </source>
</evidence>
<evidence type="ECO:0000259" key="13">
    <source>
        <dbReference type="Pfam" id="PF00912"/>
    </source>
</evidence>
<keyword evidence="2" id="KW-0997">Cell inner membrane</keyword>
<gene>
    <name evidence="14" type="ORF">SAMN05444351_4192</name>
</gene>
<keyword evidence="5 12" id="KW-0812">Transmembrane</keyword>
<feature type="region of interest" description="Disordered" evidence="11">
    <location>
        <begin position="1"/>
        <end position="120"/>
    </location>
</feature>
<dbReference type="InterPro" id="IPR001264">
    <property type="entry name" value="Glyco_trans_51"/>
</dbReference>
<feature type="compositionally biased region" description="Pro residues" evidence="11">
    <location>
        <begin position="90"/>
        <end position="103"/>
    </location>
</feature>
<feature type="region of interest" description="Disordered" evidence="11">
    <location>
        <begin position="351"/>
        <end position="388"/>
    </location>
</feature>
<dbReference type="PANTHER" id="PTHR30400">
    <property type="entry name" value="MONOFUNCTIONAL BIOSYNTHETIC PEPTIDOGLYCAN TRANSGLYCOSYLASE"/>
    <property type="match status" value="1"/>
</dbReference>
<accession>A0A1M5QW90</accession>
<proteinExistence type="predicted"/>
<keyword evidence="10" id="KW-0961">Cell wall biogenesis/degradation</keyword>
<dbReference type="InterPro" id="IPR011812">
    <property type="entry name" value="Pep_trsgly"/>
</dbReference>
<dbReference type="Pfam" id="PF00912">
    <property type="entry name" value="Transgly"/>
    <property type="match status" value="1"/>
</dbReference>